<dbReference type="InterPro" id="IPR039974">
    <property type="entry name" value="Splicing_factor_SLU7"/>
</dbReference>
<comment type="subunit">
    <text evidence="7">Associated with the spliceosome.</text>
</comment>
<evidence type="ECO:0000256" key="8">
    <source>
        <dbReference type="SAM" id="MobiDB-lite"/>
    </source>
</evidence>
<name>A0A0G4J0G4_PLABS</name>
<feature type="domain" description="Pre-mRNA-splicing factor SLU7" evidence="9">
    <location>
        <begin position="5"/>
        <end position="103"/>
    </location>
</feature>
<sequence>SSSSTSDDDDDDDAGDDDDADAGVVVQKRDARTRTTVRNLRIREDRAKYLINLDVDSAYYDSKSRSMRDNPYAGTGVGADQVAYAGDNFVRASGDVHDFHHEEEDDHDAYLRDRRRDGDPVSSSTKKVKR</sequence>
<feature type="non-terminal residue" evidence="10">
    <location>
        <position position="130"/>
    </location>
</feature>
<dbReference type="GO" id="GO:0005681">
    <property type="term" value="C:spliceosomal complex"/>
    <property type="evidence" value="ECO:0007669"/>
    <property type="project" value="UniProtKB-UniRule"/>
</dbReference>
<feature type="compositionally biased region" description="Acidic residues" evidence="8">
    <location>
        <begin position="1"/>
        <end position="21"/>
    </location>
</feature>
<protein>
    <recommendedName>
        <fullName evidence="7">Pre-mRNA-splicing factor SLU7</fullName>
    </recommendedName>
</protein>
<evidence type="ECO:0000256" key="7">
    <source>
        <dbReference type="RuleBase" id="RU367071"/>
    </source>
</evidence>
<keyword evidence="11" id="KW-1185">Reference proteome</keyword>
<feature type="compositionally biased region" description="Polar residues" evidence="8">
    <location>
        <begin position="121"/>
        <end position="130"/>
    </location>
</feature>
<keyword evidence="4 7" id="KW-0747">Spliceosome</keyword>
<dbReference type="PANTHER" id="PTHR12942">
    <property type="entry name" value="STEP II SPLICING FACTOR SLU7"/>
    <property type="match status" value="1"/>
</dbReference>
<evidence type="ECO:0000313" key="10">
    <source>
        <dbReference type="EMBL" id="CEP01080.1"/>
    </source>
</evidence>
<dbReference type="InterPro" id="IPR021715">
    <property type="entry name" value="Slu7_dom"/>
</dbReference>
<dbReference type="STRING" id="37360.A0A0G4J0G4"/>
<evidence type="ECO:0000256" key="4">
    <source>
        <dbReference type="ARBA" id="ARBA00022728"/>
    </source>
</evidence>
<dbReference type="Pfam" id="PF11708">
    <property type="entry name" value="Slu7"/>
    <property type="match status" value="1"/>
</dbReference>
<evidence type="ECO:0000256" key="1">
    <source>
        <dbReference type="ARBA" id="ARBA00004123"/>
    </source>
</evidence>
<evidence type="ECO:0000256" key="2">
    <source>
        <dbReference type="ARBA" id="ARBA00007203"/>
    </source>
</evidence>
<evidence type="ECO:0000256" key="6">
    <source>
        <dbReference type="ARBA" id="ARBA00023242"/>
    </source>
</evidence>
<proteinExistence type="inferred from homology"/>
<keyword evidence="5 7" id="KW-0508">mRNA splicing</keyword>
<dbReference type="Proteomes" id="UP000039324">
    <property type="component" value="Unassembled WGS sequence"/>
</dbReference>
<keyword evidence="3 7" id="KW-0507">mRNA processing</keyword>
<organism evidence="10 11">
    <name type="scientific">Plasmodiophora brassicae</name>
    <name type="common">Clubroot disease agent</name>
    <dbReference type="NCBI Taxonomy" id="37360"/>
    <lineage>
        <taxon>Eukaryota</taxon>
        <taxon>Sar</taxon>
        <taxon>Rhizaria</taxon>
        <taxon>Endomyxa</taxon>
        <taxon>Phytomyxea</taxon>
        <taxon>Plasmodiophorida</taxon>
        <taxon>Plasmodiophoridae</taxon>
        <taxon>Plasmodiophora</taxon>
    </lineage>
</organism>
<comment type="subcellular location">
    <subcellularLocation>
        <location evidence="1 7">Nucleus</location>
    </subcellularLocation>
</comment>
<evidence type="ECO:0000256" key="3">
    <source>
        <dbReference type="ARBA" id="ARBA00022664"/>
    </source>
</evidence>
<evidence type="ECO:0000313" key="11">
    <source>
        <dbReference type="Proteomes" id="UP000039324"/>
    </source>
</evidence>
<feature type="compositionally biased region" description="Basic and acidic residues" evidence="8">
    <location>
        <begin position="95"/>
        <end position="119"/>
    </location>
</feature>
<dbReference type="EMBL" id="CDSF01000108">
    <property type="protein sequence ID" value="CEP01080.1"/>
    <property type="molecule type" value="Genomic_DNA"/>
</dbReference>
<gene>
    <name evidence="10" type="ORF">PBRA_008392</name>
</gene>
<reference evidence="10 11" key="1">
    <citation type="submission" date="2015-02" db="EMBL/GenBank/DDBJ databases">
        <authorList>
            <person name="Chooi Y.-H."/>
        </authorList>
    </citation>
    <scope>NUCLEOTIDE SEQUENCE [LARGE SCALE GENOMIC DNA]</scope>
    <source>
        <strain evidence="10">E3</strain>
    </source>
</reference>
<feature type="region of interest" description="Disordered" evidence="8">
    <location>
        <begin position="1"/>
        <end position="27"/>
    </location>
</feature>
<feature type="region of interest" description="Disordered" evidence="8">
    <location>
        <begin position="95"/>
        <end position="130"/>
    </location>
</feature>
<evidence type="ECO:0000259" key="9">
    <source>
        <dbReference type="Pfam" id="PF11708"/>
    </source>
</evidence>
<dbReference type="AlphaFoldDB" id="A0A0G4J0G4"/>
<evidence type="ECO:0000256" key="5">
    <source>
        <dbReference type="ARBA" id="ARBA00023187"/>
    </source>
</evidence>
<comment type="function">
    <text evidence="7">Involved in pre-mRNA splicing.</text>
</comment>
<dbReference type="GO" id="GO:0000398">
    <property type="term" value="P:mRNA splicing, via spliceosome"/>
    <property type="evidence" value="ECO:0007669"/>
    <property type="project" value="UniProtKB-UniRule"/>
</dbReference>
<feature type="non-terminal residue" evidence="10">
    <location>
        <position position="1"/>
    </location>
</feature>
<keyword evidence="6 7" id="KW-0539">Nucleus</keyword>
<accession>A0A0G4J0G4</accession>
<comment type="similarity">
    <text evidence="2 7">Belongs to the SLU7 family.</text>
</comment>
<dbReference type="PANTHER" id="PTHR12942:SF2">
    <property type="entry name" value="PRE-MRNA-SPLICING FACTOR SLU7"/>
    <property type="match status" value="1"/>
</dbReference>
<dbReference type="GO" id="GO:0030628">
    <property type="term" value="F:pre-mRNA 3'-splice site binding"/>
    <property type="evidence" value="ECO:0007669"/>
    <property type="project" value="UniProtKB-UniRule"/>
</dbReference>
<dbReference type="OrthoDB" id="249612at2759"/>